<evidence type="ECO:0000256" key="8">
    <source>
        <dbReference type="ARBA" id="ARBA00022964"/>
    </source>
</evidence>
<feature type="binding site" evidence="15">
    <location>
        <position position="252"/>
    </location>
    <ligand>
        <name>Fe cation</name>
        <dbReference type="ChEBI" id="CHEBI:24875"/>
        <note>catalytic</note>
    </ligand>
</feature>
<name>A0ABD3UGJ9_9LAMI</name>
<evidence type="ECO:0000256" key="2">
    <source>
        <dbReference type="ARBA" id="ARBA00006787"/>
    </source>
</evidence>
<sequence length="506" mass="56623">MALNAIENALTQHELQNPLPKTADPATQLAGNFSPVPEHPPEHKLPITGKIPNSIQGVYVRNGANPLFEPTAGHHFFDGDGMIHAVKFSNGAVSYSCRFTETERLIQERDLGRPVFPKAIGELHGHSGIARLMLFYARGLFNLIDHGNGTGVANAGLIYFNNRLLAMSEDDLPYHVRVTKNGDLKTMERFNFNGQLNSTMIAHPKLDPVSGELFALSYDVIQKPFLKYFRFSKTGEKSTDVDIPVSGPTMMHDFAITENFVIVPDQQVVFKMSEMIRGGSPVVYDKNKVSRFGVLDKYAKDSSEMKWVEVPDCFCFHLWNAWEEPETDEIVVIGSCMTPPDSIFNECDENLKSVLSEIRLNPKTGESRRKPIISDEGEQVNLEAGMVNRNKLGRKTQYAYLAIAEPWPKVSGFAKVDLFSGEVMKFMYGDDKYGGEPLFIPNGADTNQEDEGYILAFVHDEKAWRSELQIVNAMTMKLEATIELPSRVPYGFHGTFITANDLENQA</sequence>
<comment type="subcellular location">
    <subcellularLocation>
        <location evidence="1">Plastid</location>
        <location evidence="1">Chloroplast</location>
    </subcellularLocation>
</comment>
<proteinExistence type="inferred from homology"/>
<feature type="binding site" evidence="15">
    <location>
        <position position="493"/>
    </location>
    <ligand>
        <name>Fe cation</name>
        <dbReference type="ChEBI" id="CHEBI:24875"/>
        <note>catalytic</note>
    </ligand>
</feature>
<dbReference type="Proteomes" id="UP001634393">
    <property type="component" value="Unassembled WGS sequence"/>
</dbReference>
<evidence type="ECO:0000256" key="6">
    <source>
        <dbReference type="ARBA" id="ARBA00022865"/>
    </source>
</evidence>
<dbReference type="Pfam" id="PF03055">
    <property type="entry name" value="RPE65"/>
    <property type="match status" value="1"/>
</dbReference>
<organism evidence="16 17">
    <name type="scientific">Penstemon smallii</name>
    <dbReference type="NCBI Taxonomy" id="265156"/>
    <lineage>
        <taxon>Eukaryota</taxon>
        <taxon>Viridiplantae</taxon>
        <taxon>Streptophyta</taxon>
        <taxon>Embryophyta</taxon>
        <taxon>Tracheophyta</taxon>
        <taxon>Spermatophyta</taxon>
        <taxon>Magnoliopsida</taxon>
        <taxon>eudicotyledons</taxon>
        <taxon>Gunneridae</taxon>
        <taxon>Pentapetalae</taxon>
        <taxon>asterids</taxon>
        <taxon>lamiids</taxon>
        <taxon>Lamiales</taxon>
        <taxon>Plantaginaceae</taxon>
        <taxon>Cheloneae</taxon>
        <taxon>Penstemon</taxon>
    </lineage>
</organism>
<dbReference type="GO" id="GO:0009688">
    <property type="term" value="P:abscisic acid biosynthetic process"/>
    <property type="evidence" value="ECO:0007669"/>
    <property type="project" value="UniProtKB-KW"/>
</dbReference>
<keyword evidence="17" id="KW-1185">Reference proteome</keyword>
<comment type="similarity">
    <text evidence="2">Belongs to the carotenoid oxygenase family.</text>
</comment>
<evidence type="ECO:0000256" key="10">
    <source>
        <dbReference type="ARBA" id="ARBA00023004"/>
    </source>
</evidence>
<keyword evidence="6" id="KW-0937">Abscisic acid biosynthesis</keyword>
<protein>
    <recommendedName>
        <fullName evidence="13">9-cis-epoxycarotenoid dioxygenase</fullName>
        <ecNumber evidence="13">1.13.11.51</ecNumber>
    </recommendedName>
</protein>
<evidence type="ECO:0000313" key="16">
    <source>
        <dbReference type="EMBL" id="KAL3848646.1"/>
    </source>
</evidence>
<comment type="cofactor">
    <cofactor evidence="15">
        <name>Fe(2+)</name>
        <dbReference type="ChEBI" id="CHEBI:29033"/>
    </cofactor>
    <text evidence="15">Binds 1 Fe(2+) ion per subunit.</text>
</comment>
<dbReference type="GO" id="GO:0009507">
    <property type="term" value="C:chloroplast"/>
    <property type="evidence" value="ECO:0007669"/>
    <property type="project" value="UniProtKB-SubCell"/>
</dbReference>
<gene>
    <name evidence="16" type="ORF">ACJIZ3_010528</name>
</gene>
<dbReference type="GO" id="GO:0045549">
    <property type="term" value="F:9-cis-epoxycarotenoid dioxygenase activity"/>
    <property type="evidence" value="ECO:0007669"/>
    <property type="project" value="UniProtKB-EC"/>
</dbReference>
<evidence type="ECO:0000256" key="3">
    <source>
        <dbReference type="ARBA" id="ARBA00022528"/>
    </source>
</evidence>
<feature type="binding site" evidence="15">
    <location>
        <position position="317"/>
    </location>
    <ligand>
        <name>Fe cation</name>
        <dbReference type="ChEBI" id="CHEBI:24875"/>
        <note>catalytic</note>
    </ligand>
</feature>
<keyword evidence="4" id="KW-0934">Plastid</keyword>
<comment type="catalytic activity">
    <reaction evidence="14">
        <text>a 9-cis-epoxycarotenoid + O2 = a 12'-apo-carotenal + 2-cis,4-trans-xanthoxin</text>
        <dbReference type="Rhea" id="RHEA:23328"/>
        <dbReference type="ChEBI" id="CHEBI:15379"/>
        <dbReference type="ChEBI" id="CHEBI:32304"/>
        <dbReference type="ChEBI" id="CHEBI:51972"/>
        <dbReference type="ChEBI" id="CHEBI:51973"/>
        <dbReference type="EC" id="1.13.11.51"/>
    </reaction>
</comment>
<evidence type="ECO:0000256" key="12">
    <source>
        <dbReference type="ARBA" id="ARBA00036784"/>
    </source>
</evidence>
<dbReference type="EC" id="1.13.11.51" evidence="13"/>
<evidence type="ECO:0000256" key="9">
    <source>
        <dbReference type="ARBA" id="ARBA00023002"/>
    </source>
</evidence>
<evidence type="ECO:0000313" key="17">
    <source>
        <dbReference type="Proteomes" id="UP001634393"/>
    </source>
</evidence>
<evidence type="ECO:0000256" key="13">
    <source>
        <dbReference type="ARBA" id="ARBA00039007"/>
    </source>
</evidence>
<evidence type="ECO:0000256" key="15">
    <source>
        <dbReference type="PIRSR" id="PIRSR604294-1"/>
    </source>
</evidence>
<comment type="catalytic activity">
    <reaction evidence="12">
        <text>9'-cis-neoxanthin + O2 = (3S,5R,6R)-3,5-dihydroxy-6,7-didehydro-5,6-dihydro-12'-apo-beta-caroten-12'-al + 2-cis,4-trans-xanthoxin</text>
        <dbReference type="Rhea" id="RHEA:19677"/>
        <dbReference type="ChEBI" id="CHEBI:15379"/>
        <dbReference type="ChEBI" id="CHEBI:32304"/>
        <dbReference type="ChEBI" id="CHEBI:34596"/>
        <dbReference type="ChEBI" id="CHEBI:35306"/>
        <dbReference type="EC" id="1.13.11.51"/>
    </reaction>
</comment>
<dbReference type="PANTHER" id="PTHR10543:SF26">
    <property type="entry name" value="9-CIS-EPOXYCAROTENOID DIOXYGENASE NCED3, CHLOROPLASTIC"/>
    <property type="match status" value="1"/>
</dbReference>
<feature type="binding site" evidence="15">
    <location>
        <position position="203"/>
    </location>
    <ligand>
        <name>Fe cation</name>
        <dbReference type="ChEBI" id="CHEBI:24875"/>
        <note>catalytic</note>
    </ligand>
</feature>
<dbReference type="InterPro" id="IPR004294">
    <property type="entry name" value="Carotenoid_Oase"/>
</dbReference>
<evidence type="ECO:0000256" key="14">
    <source>
        <dbReference type="ARBA" id="ARBA00048369"/>
    </source>
</evidence>
<keyword evidence="10 15" id="KW-0408">Iron</keyword>
<comment type="catalytic activity">
    <reaction evidence="11">
        <text>9-cis-violaxanthin + O2 = (3S,5R,6S)-5,6-epoxy-3-hydroxy-5,6-dihydro-12'-apo-beta-caroten-12'-al + 2-cis,4-trans-xanthoxin</text>
        <dbReference type="Rhea" id="RHEA:16541"/>
        <dbReference type="ChEBI" id="CHEBI:15379"/>
        <dbReference type="ChEBI" id="CHEBI:32304"/>
        <dbReference type="ChEBI" id="CHEBI:34597"/>
        <dbReference type="ChEBI" id="CHEBI:35305"/>
        <dbReference type="EC" id="1.13.11.51"/>
    </reaction>
</comment>
<keyword evidence="8" id="KW-0223">Dioxygenase</keyword>
<dbReference type="AlphaFoldDB" id="A0ABD3UGJ9"/>
<evidence type="ECO:0000256" key="1">
    <source>
        <dbReference type="ARBA" id="ARBA00004229"/>
    </source>
</evidence>
<keyword evidence="9" id="KW-0560">Oxidoreductase</keyword>
<evidence type="ECO:0000256" key="5">
    <source>
        <dbReference type="ARBA" id="ARBA00022723"/>
    </source>
</evidence>
<dbReference type="GO" id="GO:0046872">
    <property type="term" value="F:metal ion binding"/>
    <property type="evidence" value="ECO:0007669"/>
    <property type="project" value="UniProtKB-KW"/>
</dbReference>
<keyword evidence="7" id="KW-0809">Transit peptide</keyword>
<accession>A0ABD3UGJ9</accession>
<comment type="caution">
    <text evidence="16">The sequence shown here is derived from an EMBL/GenBank/DDBJ whole genome shotgun (WGS) entry which is preliminary data.</text>
</comment>
<evidence type="ECO:0000256" key="11">
    <source>
        <dbReference type="ARBA" id="ARBA00035929"/>
    </source>
</evidence>
<keyword evidence="5 15" id="KW-0479">Metal-binding</keyword>
<keyword evidence="3" id="KW-0150">Chloroplast</keyword>
<evidence type="ECO:0000256" key="4">
    <source>
        <dbReference type="ARBA" id="ARBA00022640"/>
    </source>
</evidence>
<evidence type="ECO:0000256" key="7">
    <source>
        <dbReference type="ARBA" id="ARBA00022946"/>
    </source>
</evidence>
<dbReference type="EMBL" id="JBJXBP010000001">
    <property type="protein sequence ID" value="KAL3848646.1"/>
    <property type="molecule type" value="Genomic_DNA"/>
</dbReference>
<reference evidence="16 17" key="1">
    <citation type="submission" date="2024-12" db="EMBL/GenBank/DDBJ databases">
        <title>The unique morphological basis and parallel evolutionary history of personate flowers in Penstemon.</title>
        <authorList>
            <person name="Depatie T.H."/>
            <person name="Wessinger C.A."/>
        </authorList>
    </citation>
    <scope>NUCLEOTIDE SEQUENCE [LARGE SCALE GENOMIC DNA]</scope>
    <source>
        <strain evidence="16">WTNN_2</strain>
        <tissue evidence="16">Leaf</tissue>
    </source>
</reference>
<dbReference type="PANTHER" id="PTHR10543">
    <property type="entry name" value="BETA-CAROTENE DIOXYGENASE"/>
    <property type="match status" value="1"/>
</dbReference>